<dbReference type="AlphaFoldDB" id="A0A1V5MJ21"/>
<dbReference type="SUPFAM" id="SSF56784">
    <property type="entry name" value="HAD-like"/>
    <property type="match status" value="1"/>
</dbReference>
<dbReference type="GO" id="GO:0005524">
    <property type="term" value="F:ATP binding"/>
    <property type="evidence" value="ECO:0007669"/>
    <property type="project" value="UniProtKB-KW"/>
</dbReference>
<evidence type="ECO:0000313" key="12">
    <source>
        <dbReference type="EMBL" id="OPZ93199.1"/>
    </source>
</evidence>
<name>A0A1V5MJ21_UNCT6</name>
<evidence type="ECO:0000313" key="13">
    <source>
        <dbReference type="Proteomes" id="UP000485484"/>
    </source>
</evidence>
<dbReference type="Proteomes" id="UP000485484">
    <property type="component" value="Unassembled WGS sequence"/>
</dbReference>
<evidence type="ECO:0000259" key="11">
    <source>
        <dbReference type="Pfam" id="PF00689"/>
    </source>
</evidence>
<evidence type="ECO:0000256" key="7">
    <source>
        <dbReference type="ARBA" id="ARBA00022967"/>
    </source>
</evidence>
<dbReference type="InterPro" id="IPR023298">
    <property type="entry name" value="ATPase_P-typ_TM_dom_sf"/>
</dbReference>
<evidence type="ECO:0000256" key="4">
    <source>
        <dbReference type="ARBA" id="ARBA00022741"/>
    </source>
</evidence>
<evidence type="ECO:0000256" key="10">
    <source>
        <dbReference type="SAM" id="Phobius"/>
    </source>
</evidence>
<dbReference type="GO" id="GO:0005388">
    <property type="term" value="F:P-type calcium transporter activity"/>
    <property type="evidence" value="ECO:0007669"/>
    <property type="project" value="TreeGrafter"/>
</dbReference>
<keyword evidence="2 10" id="KW-0812">Transmembrane</keyword>
<dbReference type="PRINTS" id="PR00120">
    <property type="entry name" value="HATPASE"/>
</dbReference>
<dbReference type="FunFam" id="1.20.1110.10:FF:000065">
    <property type="entry name" value="Sarcoplasmic/endoplasmic reticulum calcium ATPase 1"/>
    <property type="match status" value="1"/>
</dbReference>
<dbReference type="EC" id="3.6.3.8" evidence="12"/>
<dbReference type="PANTHER" id="PTHR24093:SF506">
    <property type="entry name" value="CATION-TRANSPORTING ATPASE PMA1"/>
    <property type="match status" value="1"/>
</dbReference>
<dbReference type="Gene3D" id="3.40.50.1000">
    <property type="entry name" value="HAD superfamily/HAD-like"/>
    <property type="match status" value="1"/>
</dbReference>
<dbReference type="InterPro" id="IPR006068">
    <property type="entry name" value="ATPase_P-typ_cation-transptr_C"/>
</dbReference>
<dbReference type="Gene3D" id="1.20.1110.10">
    <property type="entry name" value="Calcium-transporting ATPase, transmembrane domain"/>
    <property type="match status" value="1"/>
</dbReference>
<keyword evidence="12" id="KW-0378">Hydrolase</keyword>
<feature type="transmembrane region" description="Helical" evidence="10">
    <location>
        <begin position="212"/>
        <end position="231"/>
    </location>
</feature>
<dbReference type="EMBL" id="MWAK01000039">
    <property type="protein sequence ID" value="OPZ93199.1"/>
    <property type="molecule type" value="Genomic_DNA"/>
</dbReference>
<keyword evidence="9 10" id="KW-0472">Membrane</keyword>
<feature type="domain" description="Cation-transporting P-type ATPase C-terminal" evidence="11">
    <location>
        <begin position="159"/>
        <end position="331"/>
    </location>
</feature>
<accession>A0A1V5MJ21</accession>
<dbReference type="Pfam" id="PF00702">
    <property type="entry name" value="Hydrolase"/>
    <property type="match status" value="1"/>
</dbReference>
<keyword evidence="4" id="KW-0547">Nucleotide-binding</keyword>
<feature type="transmembrane region" description="Helical" evidence="10">
    <location>
        <begin position="147"/>
        <end position="170"/>
    </location>
</feature>
<dbReference type="InterPro" id="IPR036412">
    <property type="entry name" value="HAD-like_sf"/>
</dbReference>
<dbReference type="InterPro" id="IPR023214">
    <property type="entry name" value="HAD_sf"/>
</dbReference>
<evidence type="ECO:0000256" key="9">
    <source>
        <dbReference type="ARBA" id="ARBA00023136"/>
    </source>
</evidence>
<evidence type="ECO:0000256" key="6">
    <source>
        <dbReference type="ARBA" id="ARBA00022842"/>
    </source>
</evidence>
<evidence type="ECO:0000256" key="8">
    <source>
        <dbReference type="ARBA" id="ARBA00022989"/>
    </source>
</evidence>
<dbReference type="PANTHER" id="PTHR24093">
    <property type="entry name" value="CATION TRANSPORTING ATPASE"/>
    <property type="match status" value="1"/>
</dbReference>
<keyword evidence="6" id="KW-0460">Magnesium</keyword>
<dbReference type="InterPro" id="IPR001757">
    <property type="entry name" value="P_typ_ATPase"/>
</dbReference>
<sequence>MITGDHRNTAVAIARQLGVFAPDSLALSGEEVDNLDDQALFEKVDRIPVYARVSPEHKLRIVRAWRRRGEVVAMTGDGVNDAPAVKEASIGIAMGITGTDVTKEVADMVITDDNFASIEAAVEEGRGIYDNIQKFIHYLLSCNTGEILVMFAASLIGLPVPLLPIQILWVNLATDGFPALALGVDPFDPDVMDRPPRPSNASVINRARIQALLLQGSFIAFCSLMAFLFVFKVESGGLVRARTMAFFVLACSQLFHAYNCRHPLKSIFQLGIFSNRNLVLASGLSFLLQLVVIYLPPLAAIFKTEPLPSLDLAVAVVFSSFPLWAMEMAKALKRRKSGESGPAVFQA</sequence>
<keyword evidence="8 10" id="KW-1133">Transmembrane helix</keyword>
<dbReference type="GO" id="GO:0016887">
    <property type="term" value="F:ATP hydrolysis activity"/>
    <property type="evidence" value="ECO:0007669"/>
    <property type="project" value="InterPro"/>
</dbReference>
<feature type="transmembrane region" description="Helical" evidence="10">
    <location>
        <begin position="307"/>
        <end position="326"/>
    </location>
</feature>
<evidence type="ECO:0000256" key="3">
    <source>
        <dbReference type="ARBA" id="ARBA00022723"/>
    </source>
</evidence>
<organism evidence="12 13">
    <name type="scientific">candidate division TA06 bacterium ADurb.Bin417</name>
    <dbReference type="NCBI Taxonomy" id="1852828"/>
    <lineage>
        <taxon>Bacteria</taxon>
        <taxon>Bacteria division TA06</taxon>
    </lineage>
</organism>
<evidence type="ECO:0000256" key="5">
    <source>
        <dbReference type="ARBA" id="ARBA00022840"/>
    </source>
</evidence>
<comment type="caution">
    <text evidence="12">The sequence shown here is derived from an EMBL/GenBank/DDBJ whole genome shotgun (WGS) entry which is preliminary data.</text>
</comment>
<dbReference type="GO" id="GO:0046872">
    <property type="term" value="F:metal ion binding"/>
    <property type="evidence" value="ECO:0007669"/>
    <property type="project" value="UniProtKB-KW"/>
</dbReference>
<reference evidence="12 13" key="1">
    <citation type="submission" date="2017-02" db="EMBL/GenBank/DDBJ databases">
        <title>Delving into the versatile metabolic prowess of the omnipresent phylum Bacteroidetes.</title>
        <authorList>
            <person name="Nobu M.K."/>
            <person name="Mei R."/>
            <person name="Narihiro T."/>
            <person name="Kuroda K."/>
            <person name="Liu W.-T."/>
        </authorList>
    </citation>
    <scope>NUCLEOTIDE SEQUENCE [LARGE SCALE GENOMIC DNA]</scope>
    <source>
        <strain evidence="12">ADurb.Bin417</strain>
    </source>
</reference>
<proteinExistence type="predicted"/>
<gene>
    <name evidence="12" type="ORF">BWY73_00448</name>
</gene>
<comment type="subcellular location">
    <subcellularLocation>
        <location evidence="1">Membrane</location>
        <topology evidence="1">Multi-pass membrane protein</topology>
    </subcellularLocation>
</comment>
<evidence type="ECO:0000256" key="1">
    <source>
        <dbReference type="ARBA" id="ARBA00004141"/>
    </source>
</evidence>
<feature type="transmembrane region" description="Helical" evidence="10">
    <location>
        <begin position="278"/>
        <end position="295"/>
    </location>
</feature>
<protein>
    <submittedName>
        <fullName evidence="12">Calcium-transporting ATPase 1</fullName>
        <ecNumber evidence="12">3.6.3.8</ecNumber>
    </submittedName>
</protein>
<evidence type="ECO:0000256" key="2">
    <source>
        <dbReference type="ARBA" id="ARBA00022692"/>
    </source>
</evidence>
<dbReference type="Pfam" id="PF00689">
    <property type="entry name" value="Cation_ATPase_C"/>
    <property type="match status" value="1"/>
</dbReference>
<keyword evidence="5" id="KW-0067">ATP-binding</keyword>
<dbReference type="SUPFAM" id="SSF81665">
    <property type="entry name" value="Calcium ATPase, transmembrane domain M"/>
    <property type="match status" value="1"/>
</dbReference>
<dbReference type="GO" id="GO:0005886">
    <property type="term" value="C:plasma membrane"/>
    <property type="evidence" value="ECO:0007669"/>
    <property type="project" value="TreeGrafter"/>
</dbReference>
<keyword evidence="7" id="KW-1278">Translocase</keyword>
<keyword evidence="3" id="KW-0479">Metal-binding</keyword>
<dbReference type="NCBIfam" id="TIGR01494">
    <property type="entry name" value="ATPase_P-type"/>
    <property type="match status" value="1"/>
</dbReference>